<dbReference type="AlphaFoldDB" id="A0A8B3DGC5"/>
<reference evidence="1 2" key="1">
    <citation type="submission" date="2018-08" db="EMBL/GenBank/DDBJ databases">
        <title>Vibrio harveyi strains pathogenic to white snook Centropomus viridis Lockington (1877) and potential probiotic bacteria.</title>
        <authorList>
            <person name="Soto-Rodriguez S."/>
            <person name="Gomez-Gil B."/>
            <person name="Lozano-Olvera R."/>
        </authorList>
    </citation>
    <scope>NUCLEOTIDE SEQUENCE [LARGE SCALE GENOMIC DNA]</scope>
    <source>
        <strain evidence="1 2">CAIM 1508</strain>
    </source>
</reference>
<gene>
    <name evidence="1" type="ORF">DS957_022260</name>
</gene>
<dbReference type="RefSeq" id="WP_017818054.1">
    <property type="nucleotide sequence ID" value="NZ_AP031614.1"/>
</dbReference>
<accession>A0A8B3DGC5</accession>
<protein>
    <recommendedName>
        <fullName evidence="3">Lipoprotein</fullName>
    </recommendedName>
</protein>
<dbReference type="EMBL" id="QOUW02000125">
    <property type="protein sequence ID" value="RIW06025.1"/>
    <property type="molecule type" value="Genomic_DNA"/>
</dbReference>
<proteinExistence type="predicted"/>
<dbReference type="Gene3D" id="3.90.226.10">
    <property type="entry name" value="2-enoyl-CoA Hydratase, Chain A, domain 1"/>
    <property type="match status" value="1"/>
</dbReference>
<dbReference type="Proteomes" id="UP000253437">
    <property type="component" value="Unassembled WGS sequence"/>
</dbReference>
<comment type="caution">
    <text evidence="1">The sequence shown here is derived from an EMBL/GenBank/DDBJ whole genome shotgun (WGS) entry which is preliminary data.</text>
</comment>
<dbReference type="SUPFAM" id="SSF52096">
    <property type="entry name" value="ClpP/crotonase"/>
    <property type="match status" value="1"/>
</dbReference>
<dbReference type="PROSITE" id="PS51257">
    <property type="entry name" value="PROKAR_LIPOPROTEIN"/>
    <property type="match status" value="1"/>
</dbReference>
<evidence type="ECO:0000313" key="2">
    <source>
        <dbReference type="Proteomes" id="UP000253437"/>
    </source>
</evidence>
<sequence length="237" mass="26506">MKRQYILVGLSVILSGCASQQLMVPTASKVIIVGDTLVYDGVISGGDVLKAIRLVKSSDKKIKKLRITSPGGEIDTGIEFGYFVKENNLDVEVSRLCFSACANYVLTAANSITIKKDALIGWHGGALQSDELWKQTIPNGYWNQYEGYLNHLRVKEKAYFNYINVDPYITVYGQIRDRSCQKNKLTEGWYYSLNDLKQMGVKNVDLQGGKLMNSVEYENSDITSCLMPDVYINKNGS</sequence>
<organism evidence="1 2">
    <name type="scientific">Vibrio harveyi</name>
    <name type="common">Beneckea harveyi</name>
    <dbReference type="NCBI Taxonomy" id="669"/>
    <lineage>
        <taxon>Bacteria</taxon>
        <taxon>Pseudomonadati</taxon>
        <taxon>Pseudomonadota</taxon>
        <taxon>Gammaproteobacteria</taxon>
        <taxon>Vibrionales</taxon>
        <taxon>Vibrionaceae</taxon>
        <taxon>Vibrio</taxon>
    </lineage>
</organism>
<name>A0A8B3DGC5_VIBHA</name>
<dbReference type="InterPro" id="IPR029045">
    <property type="entry name" value="ClpP/crotonase-like_dom_sf"/>
</dbReference>
<evidence type="ECO:0000313" key="1">
    <source>
        <dbReference type="EMBL" id="RIW06025.1"/>
    </source>
</evidence>
<evidence type="ECO:0008006" key="3">
    <source>
        <dbReference type="Google" id="ProtNLM"/>
    </source>
</evidence>